<reference evidence="2 3" key="1">
    <citation type="journal article" date="2021" name="J. Hered.">
        <title>A chromosome-level genome assembly of the parasitoid wasp, Cotesia glomerata (Hymenoptera: Braconidae).</title>
        <authorList>
            <person name="Pinto B.J."/>
            <person name="Weis J.J."/>
            <person name="Gamble T."/>
            <person name="Ode P.J."/>
            <person name="Paul R."/>
            <person name="Zaspel J.M."/>
        </authorList>
    </citation>
    <scope>NUCLEOTIDE SEQUENCE [LARGE SCALE GENOMIC DNA]</scope>
    <source>
        <strain evidence="2">CgM1</strain>
    </source>
</reference>
<keyword evidence="3" id="KW-1185">Reference proteome</keyword>
<proteinExistence type="predicted"/>
<evidence type="ECO:0000313" key="2">
    <source>
        <dbReference type="EMBL" id="KAH0539193.1"/>
    </source>
</evidence>
<dbReference type="AlphaFoldDB" id="A0AAV7I052"/>
<feature type="chain" id="PRO_5043596961" evidence="1">
    <location>
        <begin position="19"/>
        <end position="259"/>
    </location>
</feature>
<evidence type="ECO:0000313" key="3">
    <source>
        <dbReference type="Proteomes" id="UP000826195"/>
    </source>
</evidence>
<evidence type="ECO:0000256" key="1">
    <source>
        <dbReference type="SAM" id="SignalP"/>
    </source>
</evidence>
<feature type="signal peptide" evidence="1">
    <location>
        <begin position="1"/>
        <end position="18"/>
    </location>
</feature>
<dbReference type="EMBL" id="JAHXZJ010002609">
    <property type="protein sequence ID" value="KAH0539193.1"/>
    <property type="molecule type" value="Genomic_DNA"/>
</dbReference>
<sequence>MLFAILLVFVLQFLNSKGDYDLFMEDVDNPAYNEEYFTKPDFYLDNNNGIVLNFSIIKQLPEGTEGRFIIKRASMGEYVVDTGIDVTMGLCDGIEEPILIGPILKVLGFTVDNCPPGVGVYQFEGYKLPKENLPDDFPPNNYKVTLEIFYGEQIILIIEGRFIIKRASMGEYVVDTGIDVTMELCDGIEEPIMIGPILEALGFTVDNCPPGVGIYQCDGYKVQKDTMPDEVPPNNYKVTLEIFYHNEIIIILEGFAKVT</sequence>
<name>A0AAV7I052_COTGL</name>
<comment type="caution">
    <text evidence="2">The sequence shown here is derived from an EMBL/GenBank/DDBJ whole genome shotgun (WGS) entry which is preliminary data.</text>
</comment>
<dbReference type="Proteomes" id="UP000826195">
    <property type="component" value="Unassembled WGS sequence"/>
</dbReference>
<accession>A0AAV7I052</accession>
<gene>
    <name evidence="2" type="ORF">KQX54_001856</name>
</gene>
<keyword evidence="1" id="KW-0732">Signal</keyword>
<protein>
    <submittedName>
        <fullName evidence="2">Uncharacterized protein</fullName>
    </submittedName>
</protein>
<organism evidence="2 3">
    <name type="scientific">Cotesia glomerata</name>
    <name type="common">Lepidopteran parasitic wasp</name>
    <name type="synonym">Apanteles glomeratus</name>
    <dbReference type="NCBI Taxonomy" id="32391"/>
    <lineage>
        <taxon>Eukaryota</taxon>
        <taxon>Metazoa</taxon>
        <taxon>Ecdysozoa</taxon>
        <taxon>Arthropoda</taxon>
        <taxon>Hexapoda</taxon>
        <taxon>Insecta</taxon>
        <taxon>Pterygota</taxon>
        <taxon>Neoptera</taxon>
        <taxon>Endopterygota</taxon>
        <taxon>Hymenoptera</taxon>
        <taxon>Apocrita</taxon>
        <taxon>Ichneumonoidea</taxon>
        <taxon>Braconidae</taxon>
        <taxon>Microgastrinae</taxon>
        <taxon>Cotesia</taxon>
    </lineage>
</organism>